<accession>A0ABR2ITU9</accession>
<dbReference type="EMBL" id="JAPCWZ010000004">
    <property type="protein sequence ID" value="KAK8868047.1"/>
    <property type="molecule type" value="Genomic_DNA"/>
</dbReference>
<name>A0ABR2ITU9_9PEZI</name>
<organism evidence="1 2">
    <name type="scientific">Apiospora arundinis</name>
    <dbReference type="NCBI Taxonomy" id="335852"/>
    <lineage>
        <taxon>Eukaryota</taxon>
        <taxon>Fungi</taxon>
        <taxon>Dikarya</taxon>
        <taxon>Ascomycota</taxon>
        <taxon>Pezizomycotina</taxon>
        <taxon>Sordariomycetes</taxon>
        <taxon>Xylariomycetidae</taxon>
        <taxon>Amphisphaeriales</taxon>
        <taxon>Apiosporaceae</taxon>
        <taxon>Apiospora</taxon>
    </lineage>
</organism>
<gene>
    <name evidence="1" type="ORF">PGQ11_006625</name>
</gene>
<evidence type="ECO:0000313" key="2">
    <source>
        <dbReference type="Proteomes" id="UP001390339"/>
    </source>
</evidence>
<reference evidence="1 2" key="1">
    <citation type="journal article" date="2024" name="IMA Fungus">
        <title>Apiospora arundinis, a panoply of carbohydrate-active enzymes and secondary metabolites.</title>
        <authorList>
            <person name="Sorensen T."/>
            <person name="Petersen C."/>
            <person name="Muurmann A.T."/>
            <person name="Christiansen J.V."/>
            <person name="Brundto M.L."/>
            <person name="Overgaard C.K."/>
            <person name="Boysen A.T."/>
            <person name="Wollenberg R.D."/>
            <person name="Larsen T.O."/>
            <person name="Sorensen J.L."/>
            <person name="Nielsen K.L."/>
            <person name="Sondergaard T.E."/>
        </authorList>
    </citation>
    <scope>NUCLEOTIDE SEQUENCE [LARGE SCALE GENOMIC DNA]</scope>
    <source>
        <strain evidence="1 2">AAU 773</strain>
    </source>
</reference>
<evidence type="ECO:0000313" key="1">
    <source>
        <dbReference type="EMBL" id="KAK8868047.1"/>
    </source>
</evidence>
<protein>
    <submittedName>
        <fullName evidence="1">Uncharacterized protein</fullName>
    </submittedName>
</protein>
<sequence length="62" mass="6967">MAPPTRGHSSRLAYTLGIPKISACGTAPRHSIAEIVAHKTRYTCFFQPYQILALLLFSWIYT</sequence>
<keyword evidence="2" id="KW-1185">Reference proteome</keyword>
<proteinExistence type="predicted"/>
<comment type="caution">
    <text evidence="1">The sequence shown here is derived from an EMBL/GenBank/DDBJ whole genome shotgun (WGS) entry which is preliminary data.</text>
</comment>
<dbReference type="Proteomes" id="UP001390339">
    <property type="component" value="Unassembled WGS sequence"/>
</dbReference>